<reference evidence="1 2" key="1">
    <citation type="submission" date="2019-12" db="EMBL/GenBank/DDBJ databases">
        <title>Novel species isolated from a subtropical stream in China.</title>
        <authorList>
            <person name="Lu H."/>
        </authorList>
    </citation>
    <scope>NUCLEOTIDE SEQUENCE [LARGE SCALE GENOMIC DNA]</scope>
    <source>
        <strain evidence="1 2">FT55W</strain>
    </source>
</reference>
<sequence>MTTALEACLLDRDIELAGQRDFTESDLAKWAARCNEIEAAEPAAHRGLMERCYQRACTALGQLPESPATLSFWQRHFPPVLIA</sequence>
<name>A0A7X4K9R0_9BURK</name>
<protein>
    <submittedName>
        <fullName evidence="1">Uncharacterized protein</fullName>
    </submittedName>
</protein>
<dbReference type="Proteomes" id="UP000450012">
    <property type="component" value="Unassembled WGS sequence"/>
</dbReference>
<dbReference type="EMBL" id="WWCK01000002">
    <property type="protein sequence ID" value="MYM66246.1"/>
    <property type="molecule type" value="Genomic_DNA"/>
</dbReference>
<evidence type="ECO:0000313" key="2">
    <source>
        <dbReference type="Proteomes" id="UP000450012"/>
    </source>
</evidence>
<comment type="caution">
    <text evidence="1">The sequence shown here is derived from an EMBL/GenBank/DDBJ whole genome shotgun (WGS) entry which is preliminary data.</text>
</comment>
<dbReference type="RefSeq" id="WP_161012845.1">
    <property type="nucleotide sequence ID" value="NZ_WWCK01000002.1"/>
</dbReference>
<accession>A0A7X4K9R0</accession>
<evidence type="ECO:0000313" key="1">
    <source>
        <dbReference type="EMBL" id="MYM66246.1"/>
    </source>
</evidence>
<organism evidence="1 2">
    <name type="scientific">Duganella rivi</name>
    <dbReference type="NCBI Taxonomy" id="2666083"/>
    <lineage>
        <taxon>Bacteria</taxon>
        <taxon>Pseudomonadati</taxon>
        <taxon>Pseudomonadota</taxon>
        <taxon>Betaproteobacteria</taxon>
        <taxon>Burkholderiales</taxon>
        <taxon>Oxalobacteraceae</taxon>
        <taxon>Telluria group</taxon>
        <taxon>Duganella</taxon>
    </lineage>
</organism>
<proteinExistence type="predicted"/>
<dbReference type="AlphaFoldDB" id="A0A7X4K9R0"/>
<gene>
    <name evidence="1" type="ORF">GTP45_05275</name>
</gene>
<keyword evidence="2" id="KW-1185">Reference proteome</keyword>